<protein>
    <submittedName>
        <fullName evidence="2">Uncharacterized protein</fullName>
    </submittedName>
</protein>
<dbReference type="RefSeq" id="XP_070889733.1">
    <property type="nucleotide sequence ID" value="XM_071028267.1"/>
</dbReference>
<comment type="caution">
    <text evidence="2">The sequence shown here is derived from an EMBL/GenBank/DDBJ whole genome shotgun (WGS) entry which is preliminary data.</text>
</comment>
<evidence type="ECO:0000313" key="3">
    <source>
        <dbReference type="Proteomes" id="UP001610432"/>
    </source>
</evidence>
<evidence type="ECO:0000313" key="2">
    <source>
        <dbReference type="EMBL" id="KAL2870754.1"/>
    </source>
</evidence>
<dbReference type="GeneID" id="98143339"/>
<feature type="compositionally biased region" description="Basic and acidic residues" evidence="1">
    <location>
        <begin position="53"/>
        <end position="62"/>
    </location>
</feature>
<feature type="compositionally biased region" description="Basic residues" evidence="1">
    <location>
        <begin position="7"/>
        <end position="19"/>
    </location>
</feature>
<proteinExistence type="predicted"/>
<reference evidence="2 3" key="1">
    <citation type="submission" date="2024-07" db="EMBL/GenBank/DDBJ databases">
        <title>Section-level genome sequencing and comparative genomics of Aspergillus sections Usti and Cavernicolus.</title>
        <authorList>
            <consortium name="Lawrence Berkeley National Laboratory"/>
            <person name="Nybo J.L."/>
            <person name="Vesth T.C."/>
            <person name="Theobald S."/>
            <person name="Frisvad J.C."/>
            <person name="Larsen T.O."/>
            <person name="Kjaerboelling I."/>
            <person name="Rothschild-Mancinelli K."/>
            <person name="Lyhne E.K."/>
            <person name="Kogle M.E."/>
            <person name="Barry K."/>
            <person name="Clum A."/>
            <person name="Na H."/>
            <person name="Ledsgaard L."/>
            <person name="Lin J."/>
            <person name="Lipzen A."/>
            <person name="Kuo A."/>
            <person name="Riley R."/>
            <person name="Mondo S."/>
            <person name="Labutti K."/>
            <person name="Haridas S."/>
            <person name="Pangalinan J."/>
            <person name="Salamov A.A."/>
            <person name="Simmons B.A."/>
            <person name="Magnuson J.K."/>
            <person name="Chen J."/>
            <person name="Drula E."/>
            <person name="Henrissat B."/>
            <person name="Wiebenga A."/>
            <person name="Lubbers R.J."/>
            <person name="Gomes A.C."/>
            <person name="Macurrencykelacurrency M.R."/>
            <person name="Stajich J."/>
            <person name="Grigoriev I.V."/>
            <person name="Mortensen U.H."/>
            <person name="De Vries R.P."/>
            <person name="Baker S.E."/>
            <person name="Andersen M.R."/>
        </authorList>
    </citation>
    <scope>NUCLEOTIDE SEQUENCE [LARGE SCALE GENOMIC DNA]</scope>
    <source>
        <strain evidence="2 3">CBS 449.75</strain>
    </source>
</reference>
<keyword evidence="3" id="KW-1185">Reference proteome</keyword>
<accession>A0ABR4M1V8</accession>
<sequence length="149" mass="16534">MAVKPVAIRRRFAKKRPQPSKRATSRMELVTKPPKSGRNRDEAKRPISSTSRTQKEVPPRHDGYQLVRNEGQILEANGSNSNRGLIASAWVSVGGSHHSNPHCLTRRNEEPSEWLASNSSDVLLVLHPTLNHKAITSLGSFRAGEKTVK</sequence>
<organism evidence="2 3">
    <name type="scientific">Aspergillus lucknowensis</name>
    <dbReference type="NCBI Taxonomy" id="176173"/>
    <lineage>
        <taxon>Eukaryota</taxon>
        <taxon>Fungi</taxon>
        <taxon>Dikarya</taxon>
        <taxon>Ascomycota</taxon>
        <taxon>Pezizomycotina</taxon>
        <taxon>Eurotiomycetes</taxon>
        <taxon>Eurotiomycetidae</taxon>
        <taxon>Eurotiales</taxon>
        <taxon>Aspergillaceae</taxon>
        <taxon>Aspergillus</taxon>
        <taxon>Aspergillus subgen. Nidulantes</taxon>
    </lineage>
</organism>
<name>A0ABR4M1V8_9EURO</name>
<gene>
    <name evidence="2" type="ORF">BJX67DRAFT_344505</name>
</gene>
<feature type="region of interest" description="Disordered" evidence="1">
    <location>
        <begin position="1"/>
        <end position="62"/>
    </location>
</feature>
<dbReference type="EMBL" id="JBFXLQ010000005">
    <property type="protein sequence ID" value="KAL2870754.1"/>
    <property type="molecule type" value="Genomic_DNA"/>
</dbReference>
<dbReference type="Proteomes" id="UP001610432">
    <property type="component" value="Unassembled WGS sequence"/>
</dbReference>
<evidence type="ECO:0000256" key="1">
    <source>
        <dbReference type="SAM" id="MobiDB-lite"/>
    </source>
</evidence>